<evidence type="ECO:0000313" key="4">
    <source>
        <dbReference type="Proteomes" id="UP000305517"/>
    </source>
</evidence>
<keyword evidence="4" id="KW-1185">Reference proteome</keyword>
<dbReference type="SMART" id="SM00974">
    <property type="entry name" value="T5orf172"/>
    <property type="match status" value="1"/>
</dbReference>
<dbReference type="InterPro" id="IPR025280">
    <property type="entry name" value="SNIPE"/>
</dbReference>
<proteinExistence type="predicted"/>
<dbReference type="Proteomes" id="UP000305517">
    <property type="component" value="Unassembled WGS sequence"/>
</dbReference>
<reference evidence="3 4" key="1">
    <citation type="submission" date="2019-05" db="EMBL/GenBank/DDBJ databases">
        <title>Hymenobacter edaphi sp. nov., isolated from abandoned arsenic-contaminated farmland soil.</title>
        <authorList>
            <person name="Nie L."/>
        </authorList>
    </citation>
    <scope>NUCLEOTIDE SEQUENCE [LARGE SCALE GENOMIC DNA]</scope>
    <source>
        <strain evidence="3 4">1-3-3-8</strain>
    </source>
</reference>
<dbReference type="RefSeq" id="WP_138081300.1">
    <property type="nucleotide sequence ID" value="NZ_VAJM01000015.1"/>
</dbReference>
<dbReference type="Pfam" id="PF13250">
    <property type="entry name" value="SNIPE"/>
    <property type="match status" value="1"/>
</dbReference>
<comment type="caution">
    <text evidence="3">The sequence shown here is derived from an EMBL/GenBank/DDBJ whole genome shotgun (WGS) entry which is preliminary data.</text>
</comment>
<gene>
    <name evidence="3" type="ORF">FDY95_22590</name>
</gene>
<dbReference type="InterPro" id="IPR018306">
    <property type="entry name" value="Phage_T5_Orf172_DNA-bd"/>
</dbReference>
<organism evidence="3 4">
    <name type="scientific">Hymenobacter jeollabukensis</name>
    <dbReference type="NCBI Taxonomy" id="2025313"/>
    <lineage>
        <taxon>Bacteria</taxon>
        <taxon>Pseudomonadati</taxon>
        <taxon>Bacteroidota</taxon>
        <taxon>Cytophagia</taxon>
        <taxon>Cytophagales</taxon>
        <taxon>Hymenobacteraceae</taxon>
        <taxon>Hymenobacter</taxon>
    </lineage>
</organism>
<name>A0A5R8WKB8_9BACT</name>
<accession>A0A5R8WKB8</accession>
<dbReference type="EMBL" id="VAJM01000015">
    <property type="protein sequence ID" value="TLM88973.1"/>
    <property type="molecule type" value="Genomic_DNA"/>
</dbReference>
<feature type="domain" description="Bacteriophage T5 Orf172 DNA-binding" evidence="2">
    <location>
        <begin position="330"/>
        <end position="413"/>
    </location>
</feature>
<sequence length="442" mass="50961">MSLLLFLLVCALAAALYFLYARLLERDATIQKLQRQNAAMGSRYRSLAEIETAHQHLTRQNQALQQQQVQLTTTVRQLGNTIVEVKADLEAHHKAMRVEATGYAKDRFALEVPAFEQRLRGIKDRQKQLLAERNAAQAEARWRVSGNEAEGRRRQEQVLNLMLRAFNGECEAAIAQVKPYGLEAAEKRIRKSFAGVNRLVAAQKCSITDAYLAVRLEELFLTEAYRRRLKTDKEAQREAQARIREELREANKLEEARAKAQRDEDFYAEALRRAREQAQHSFGSERQRYTQQIEQLKQSLAQAQEMKRRATAQAQLTTAGHVYVISNIGSFGDNVYKIGMTRRLEPQDRIDELSNASVPFPFDVHAIISCDNAPMLEKRLHHLFQHRRVNMANERKEFFQVSLHEIAAAVQANHGEIRFVHEATADEYRQTQRLRAKRPQYV</sequence>
<feature type="coiled-coil region" evidence="1">
    <location>
        <begin position="226"/>
        <end position="313"/>
    </location>
</feature>
<protein>
    <submittedName>
        <fullName evidence="3">DUF4041 domain-containing protein</fullName>
    </submittedName>
</protein>
<evidence type="ECO:0000256" key="1">
    <source>
        <dbReference type="SAM" id="Coils"/>
    </source>
</evidence>
<dbReference type="OrthoDB" id="9811665at2"/>
<evidence type="ECO:0000259" key="2">
    <source>
        <dbReference type="SMART" id="SM00974"/>
    </source>
</evidence>
<dbReference type="AlphaFoldDB" id="A0A5R8WKB8"/>
<dbReference type="Pfam" id="PF10544">
    <property type="entry name" value="T5orf172"/>
    <property type="match status" value="1"/>
</dbReference>
<evidence type="ECO:0000313" key="3">
    <source>
        <dbReference type="EMBL" id="TLM88973.1"/>
    </source>
</evidence>
<keyword evidence="1" id="KW-0175">Coiled coil</keyword>